<dbReference type="NCBIfam" id="TIGR01428">
    <property type="entry name" value="HAD_type_II"/>
    <property type="match status" value="1"/>
</dbReference>
<evidence type="ECO:0000256" key="3">
    <source>
        <dbReference type="SAM" id="SignalP"/>
    </source>
</evidence>
<comment type="similarity">
    <text evidence="1">Belongs to the HAD-like hydrolase superfamily. S-2-haloalkanoic acid dehalogenase family.</text>
</comment>
<keyword evidence="2" id="KW-0378">Hydrolase</keyword>
<dbReference type="SFLD" id="SFLDS00003">
    <property type="entry name" value="Haloacid_Dehalogenase"/>
    <property type="match status" value="1"/>
</dbReference>
<dbReference type="AlphaFoldDB" id="A0AAW8Z1Q3"/>
<dbReference type="RefSeq" id="WP_248103624.1">
    <property type="nucleotide sequence ID" value="NZ_JAWJYY010000001.1"/>
</dbReference>
<dbReference type="NCBIfam" id="TIGR01493">
    <property type="entry name" value="HAD-SF-IA-v2"/>
    <property type="match status" value="1"/>
</dbReference>
<dbReference type="Pfam" id="PF13419">
    <property type="entry name" value="HAD_2"/>
    <property type="match status" value="1"/>
</dbReference>
<dbReference type="InterPro" id="IPR023198">
    <property type="entry name" value="PGP-like_dom2"/>
</dbReference>
<organism evidence="4 5">
    <name type="scientific">Acinetobacter indicus</name>
    <dbReference type="NCBI Taxonomy" id="756892"/>
    <lineage>
        <taxon>Bacteria</taxon>
        <taxon>Pseudomonadati</taxon>
        <taxon>Pseudomonadota</taxon>
        <taxon>Gammaproteobacteria</taxon>
        <taxon>Moraxellales</taxon>
        <taxon>Moraxellaceae</taxon>
        <taxon>Acinetobacter</taxon>
    </lineage>
</organism>
<proteinExistence type="inferred from homology"/>
<evidence type="ECO:0000313" key="5">
    <source>
        <dbReference type="Proteomes" id="UP001284654"/>
    </source>
</evidence>
<dbReference type="SFLD" id="SFLDG01129">
    <property type="entry name" value="C1.5:_HAD__Beta-PGM__Phosphata"/>
    <property type="match status" value="1"/>
</dbReference>
<dbReference type="SUPFAM" id="SSF56784">
    <property type="entry name" value="HAD-like"/>
    <property type="match status" value="1"/>
</dbReference>
<dbReference type="Gene3D" id="1.10.150.240">
    <property type="entry name" value="Putative phosphatase, domain 2"/>
    <property type="match status" value="1"/>
</dbReference>
<dbReference type="Gene3D" id="3.40.50.1000">
    <property type="entry name" value="HAD superfamily/HAD-like"/>
    <property type="match status" value="1"/>
</dbReference>
<dbReference type="InterPro" id="IPR006328">
    <property type="entry name" value="2-HAD"/>
</dbReference>
<evidence type="ECO:0000313" key="4">
    <source>
        <dbReference type="EMBL" id="MDV4314488.1"/>
    </source>
</evidence>
<reference evidence="4" key="1">
    <citation type="submission" date="2023-10" db="EMBL/GenBank/DDBJ databases">
        <authorList>
            <person name="Sykes E.M.E."/>
            <person name="Khan I.U.H."/>
            <person name="Kumar A."/>
        </authorList>
    </citation>
    <scope>NUCLEOTIDE SEQUENCE</scope>
    <source>
        <strain evidence="4">IK5</strain>
    </source>
</reference>
<comment type="caution">
    <text evidence="4">The sequence shown here is derived from an EMBL/GenBank/DDBJ whole genome shotgun (WGS) entry which is preliminary data.</text>
</comment>
<sequence>MKNFIFKLVACLNIFLVTIGQVSAKTQDHIMEHTTTPRVIFFDVNETLLDLEPLKKSVSNVLNNNSDLMKLWFTTMLQYSLVETSTKQYHDFGQVGLASLVMVANNQGITLSEEKARQALIPILHLPAHQDVRSGLKLLKQKGYKIYALTNSSKSSVEKQLTNANIIDLFDGYLSAGELESYKPNLKVYQWAAQKVQTPIENSMLVAAHGWDITGAQNANMKTAFISRKGQSLYPLAQKPNYIFANIVDLANALPSIKH</sequence>
<dbReference type="InterPro" id="IPR036412">
    <property type="entry name" value="HAD-like_sf"/>
</dbReference>
<feature type="chain" id="PRO_5043331360" evidence="3">
    <location>
        <begin position="25"/>
        <end position="259"/>
    </location>
</feature>
<dbReference type="PANTHER" id="PTHR43316:SF3">
    <property type="entry name" value="HALOACID DEHALOGENASE, TYPE II (AFU_ORTHOLOGUE AFUA_2G07750)-RELATED"/>
    <property type="match status" value="1"/>
</dbReference>
<dbReference type="InterPro" id="IPR041492">
    <property type="entry name" value="HAD_2"/>
</dbReference>
<dbReference type="PANTHER" id="PTHR43316">
    <property type="entry name" value="HYDROLASE, HALOACID DELAHOGENASE-RELATED"/>
    <property type="match status" value="1"/>
</dbReference>
<evidence type="ECO:0000256" key="1">
    <source>
        <dbReference type="ARBA" id="ARBA00008106"/>
    </source>
</evidence>
<dbReference type="InterPro" id="IPR023214">
    <property type="entry name" value="HAD_sf"/>
</dbReference>
<dbReference type="CDD" id="cd02588">
    <property type="entry name" value="HAD_L2-DEX"/>
    <property type="match status" value="1"/>
</dbReference>
<protein>
    <submittedName>
        <fullName evidence="4">Haloacid dehalogenase type II</fullName>
    </submittedName>
</protein>
<keyword evidence="3" id="KW-0732">Signal</keyword>
<dbReference type="GO" id="GO:0019120">
    <property type="term" value="F:hydrolase activity, acting on acid halide bonds, in C-halide compounds"/>
    <property type="evidence" value="ECO:0007669"/>
    <property type="project" value="InterPro"/>
</dbReference>
<dbReference type="InterPro" id="IPR051540">
    <property type="entry name" value="S-2-haloacid_dehalogenase"/>
</dbReference>
<name>A0AAW8Z1Q3_9GAMM</name>
<dbReference type="Proteomes" id="UP001284654">
    <property type="component" value="Unassembled WGS sequence"/>
</dbReference>
<feature type="signal peptide" evidence="3">
    <location>
        <begin position="1"/>
        <end position="24"/>
    </location>
</feature>
<gene>
    <name evidence="4" type="ORF">MSG88_01525</name>
</gene>
<dbReference type="InterPro" id="IPR006439">
    <property type="entry name" value="HAD-SF_hydro_IA"/>
</dbReference>
<dbReference type="EMBL" id="JAWJYY010000001">
    <property type="protein sequence ID" value="MDV4314488.1"/>
    <property type="molecule type" value="Genomic_DNA"/>
</dbReference>
<evidence type="ECO:0000256" key="2">
    <source>
        <dbReference type="ARBA" id="ARBA00022801"/>
    </source>
</evidence>
<accession>A0AAW8Z1Q3</accession>